<dbReference type="GO" id="GO:0005634">
    <property type="term" value="C:nucleus"/>
    <property type="evidence" value="ECO:0007669"/>
    <property type="project" value="TreeGrafter"/>
</dbReference>
<dbReference type="GO" id="GO:0005829">
    <property type="term" value="C:cytosol"/>
    <property type="evidence" value="ECO:0007669"/>
    <property type="project" value="TreeGrafter"/>
</dbReference>
<evidence type="ECO:0000313" key="7">
    <source>
        <dbReference type="WBParaSite" id="ASIM_0001385301-mRNA-1"/>
    </source>
</evidence>
<evidence type="ECO:0000256" key="4">
    <source>
        <dbReference type="SAM" id="MobiDB-lite"/>
    </source>
</evidence>
<dbReference type="EMBL" id="UYRR01031354">
    <property type="protein sequence ID" value="VDK49342.1"/>
    <property type="molecule type" value="Genomic_DNA"/>
</dbReference>
<dbReference type="Gene3D" id="2.60.34.10">
    <property type="entry name" value="Substrate Binding Domain Of DNAk, Chain A, domain 1"/>
    <property type="match status" value="1"/>
</dbReference>
<name>A0A0M3JZD0_ANISI</name>
<comment type="similarity">
    <text evidence="1">Belongs to the heat shock protein 70 family.</text>
</comment>
<evidence type="ECO:0000256" key="3">
    <source>
        <dbReference type="ARBA" id="ARBA00022840"/>
    </source>
</evidence>
<dbReference type="OrthoDB" id="434160at2759"/>
<dbReference type="PROSITE" id="PS01036">
    <property type="entry name" value="HSP70_3"/>
    <property type="match status" value="1"/>
</dbReference>
<dbReference type="InterPro" id="IPR029047">
    <property type="entry name" value="HSP70_peptide-bd_sf"/>
</dbReference>
<evidence type="ECO:0000313" key="6">
    <source>
        <dbReference type="Proteomes" id="UP000267096"/>
    </source>
</evidence>
<dbReference type="FunFam" id="3.90.640.10:FF:000004">
    <property type="entry name" value="Heat shock 70 kDa protein 4"/>
    <property type="match status" value="1"/>
</dbReference>
<dbReference type="GO" id="GO:0006950">
    <property type="term" value="P:response to stress"/>
    <property type="evidence" value="ECO:0007669"/>
    <property type="project" value="UniProtKB-ARBA"/>
</dbReference>
<dbReference type="PANTHER" id="PTHR45639">
    <property type="entry name" value="HSC70CB, ISOFORM G-RELATED"/>
    <property type="match status" value="1"/>
</dbReference>
<dbReference type="AlphaFoldDB" id="A0A0M3JZD0"/>
<dbReference type="FunFam" id="3.30.30.30:FF:000002">
    <property type="entry name" value="Heat shock 70 kDa protein 4"/>
    <property type="match status" value="1"/>
</dbReference>
<dbReference type="WBParaSite" id="ASIM_0001385301-mRNA-1">
    <property type="protein sequence ID" value="ASIM_0001385301-mRNA-1"/>
    <property type="gene ID" value="ASIM_0001385301"/>
</dbReference>
<dbReference type="Gene3D" id="1.20.1270.10">
    <property type="match status" value="1"/>
</dbReference>
<keyword evidence="2" id="KW-0547">Nucleotide-binding</keyword>
<dbReference type="GO" id="GO:0005524">
    <property type="term" value="F:ATP binding"/>
    <property type="evidence" value="ECO:0007669"/>
    <property type="project" value="UniProtKB-KW"/>
</dbReference>
<dbReference type="GO" id="GO:0140662">
    <property type="term" value="F:ATP-dependent protein folding chaperone"/>
    <property type="evidence" value="ECO:0007669"/>
    <property type="project" value="InterPro"/>
</dbReference>
<dbReference type="SUPFAM" id="SSF53067">
    <property type="entry name" value="Actin-like ATPase domain"/>
    <property type="match status" value="2"/>
</dbReference>
<dbReference type="CDD" id="cd10228">
    <property type="entry name" value="ASKHA_NBD_HSP70_HSPA4_like"/>
    <property type="match status" value="1"/>
</dbReference>
<protein>
    <submittedName>
        <fullName evidence="7">Heat shock 70 kDa protein 4 (inferred by orthology to a human protein)</fullName>
    </submittedName>
</protein>
<proteinExistence type="inferred from homology"/>
<reference evidence="5 6" key="2">
    <citation type="submission" date="2018-11" db="EMBL/GenBank/DDBJ databases">
        <authorList>
            <consortium name="Pathogen Informatics"/>
        </authorList>
    </citation>
    <scope>NUCLEOTIDE SEQUENCE [LARGE SCALE GENOMIC DNA]</scope>
</reference>
<dbReference type="Gene3D" id="3.90.640.10">
    <property type="entry name" value="Actin, Chain A, domain 4"/>
    <property type="match status" value="1"/>
</dbReference>
<keyword evidence="3" id="KW-0067">ATP-binding</keyword>
<dbReference type="Proteomes" id="UP000267096">
    <property type="component" value="Unassembled WGS sequence"/>
</dbReference>
<dbReference type="FunFam" id="3.30.420.40:FF:000171">
    <property type="entry name" value="Heat shock 70 kDa protein 4"/>
    <property type="match status" value="2"/>
</dbReference>
<reference evidence="7" key="1">
    <citation type="submission" date="2017-02" db="UniProtKB">
        <authorList>
            <consortium name="WormBaseParasite"/>
        </authorList>
    </citation>
    <scope>IDENTIFICATION</scope>
</reference>
<dbReference type="PANTHER" id="PTHR45639:SF4">
    <property type="entry name" value="HSC70CB, ISOFORM G"/>
    <property type="match status" value="1"/>
</dbReference>
<evidence type="ECO:0000313" key="5">
    <source>
        <dbReference type="EMBL" id="VDK49342.1"/>
    </source>
</evidence>
<dbReference type="Gene3D" id="3.30.420.40">
    <property type="match status" value="2"/>
</dbReference>
<evidence type="ECO:0000256" key="2">
    <source>
        <dbReference type="ARBA" id="ARBA00022741"/>
    </source>
</evidence>
<dbReference type="FunFam" id="1.20.1270.10:FF:000002">
    <property type="entry name" value="Heat shock 70 kDa protein 4"/>
    <property type="match status" value="1"/>
</dbReference>
<dbReference type="Gene3D" id="3.30.30.30">
    <property type="match status" value="1"/>
</dbReference>
<organism evidence="7">
    <name type="scientific">Anisakis simplex</name>
    <name type="common">Herring worm</name>
    <dbReference type="NCBI Taxonomy" id="6269"/>
    <lineage>
        <taxon>Eukaryota</taxon>
        <taxon>Metazoa</taxon>
        <taxon>Ecdysozoa</taxon>
        <taxon>Nematoda</taxon>
        <taxon>Chromadorea</taxon>
        <taxon>Rhabditida</taxon>
        <taxon>Spirurina</taxon>
        <taxon>Ascaridomorpha</taxon>
        <taxon>Ascaridoidea</taxon>
        <taxon>Anisakidae</taxon>
        <taxon>Anisakis</taxon>
        <taxon>Anisakis simplex complex</taxon>
    </lineage>
</organism>
<dbReference type="SUPFAM" id="SSF100934">
    <property type="entry name" value="Heat shock protein 70kD (HSP70), C-terminal subdomain"/>
    <property type="match status" value="2"/>
</dbReference>
<gene>
    <name evidence="5" type="ORF">ASIM_LOCUS13281</name>
</gene>
<evidence type="ECO:0000256" key="1">
    <source>
        <dbReference type="ARBA" id="ARBA00007381"/>
    </source>
</evidence>
<feature type="compositionally biased region" description="Polar residues" evidence="4">
    <location>
        <begin position="829"/>
        <end position="849"/>
    </location>
</feature>
<dbReference type="PRINTS" id="PR00301">
    <property type="entry name" value="HEATSHOCK70"/>
</dbReference>
<dbReference type="Pfam" id="PF00012">
    <property type="entry name" value="HSP70"/>
    <property type="match status" value="2"/>
</dbReference>
<dbReference type="SUPFAM" id="SSF100920">
    <property type="entry name" value="Heat shock protein 70kD (HSP70), peptide-binding domain"/>
    <property type="match status" value="1"/>
</dbReference>
<dbReference type="InterPro" id="IPR043129">
    <property type="entry name" value="ATPase_NBD"/>
</dbReference>
<sequence>MSVVGFDLGNLNCYIAVARQGGIEVIVNDYSLHATPSCVSFGVKNRTMGVSARQQLNTNVANTIINFKQLIGRKFSDEVTQKYIPYIPCEVVQLPDDGIGLKVDYLGERNTFTPEQIVAMLLVKLRNITEADLQAKHETKRVTDCVLSVPYYFTDTQRRCLLAAVEISGLNCLRIVNETSAVALAYGIYKQDLPAENEPPRHVVFVDIGHSASQAVIVAYNKGKLTVLGAAFDLDVGGLQFDALLREHFRKVFKETYKIDAATNKRAWFRLLDECEKLKKQMSANSTAIPINIECLMNDKDVTAKMQRADFEALAEPVFERIRTMLLNLLSDTKMKTDQIDSVEIVGGSSRIPAVKKIIAEVFGKDPKTTMNQDEAVARGAAMQCAILSPSFRVREFAVKDSQPYRIKLAWGSVGQTEGGENDVFLEHDEFPFSKMLTLYRQEPFQLSACYAYPNLIPHSSRQIEFTENHWLYFESELIFSGSLLTTIVSVAVRYLKKDVKPGPEGARKVKVKVRVNPNGVFSVCSATMYETVECKDEEKPVEVMEVDESVKKEVKSEEKKEEGKTDKKAPDVPVENKPKTKTIAIDLPIEEFTPSVANVMTLVQIEQSMQANDQKENEKVDAKNAVEEYVYYMRDKLAESFADFITSKDADNFRSLLTATEDWLYGDGEDAEKSVYESRLIELKKIGEPVQERHREYENRKGAFDNFDRAIIRARKAYDEYSKGSEKYAHIESKDMEKVISSAEEKKKWLDEQRGRQERHPKTDPPLIFVNQIRQEQEKFESIVQPILNKPKPKPKKETKKEQAKDNSKKGTAAAQDEQPTTKDNKEASGQTAAPAASNNNFQDMEVD</sequence>
<feature type="compositionally biased region" description="Basic and acidic residues" evidence="4">
    <location>
        <begin position="800"/>
        <end position="810"/>
    </location>
</feature>
<keyword evidence="6" id="KW-1185">Reference proteome</keyword>
<feature type="region of interest" description="Disordered" evidence="4">
    <location>
        <begin position="782"/>
        <end position="849"/>
    </location>
</feature>
<accession>A0A0M3JZD0</accession>
<dbReference type="InterPro" id="IPR018181">
    <property type="entry name" value="Heat_shock_70_CS"/>
</dbReference>
<feature type="region of interest" description="Disordered" evidence="4">
    <location>
        <begin position="549"/>
        <end position="576"/>
    </location>
</feature>
<dbReference type="InterPro" id="IPR029048">
    <property type="entry name" value="HSP70_C_sf"/>
</dbReference>
<dbReference type="InterPro" id="IPR013126">
    <property type="entry name" value="Hsp_70_fam"/>
</dbReference>